<comment type="caution">
    <text evidence="1">The sequence shown here is derived from an EMBL/GenBank/DDBJ whole genome shotgun (WGS) entry which is preliminary data.</text>
</comment>
<gene>
    <name evidence="1" type="ORF">D0Z00_004300</name>
</gene>
<dbReference type="Proteomes" id="UP000744676">
    <property type="component" value="Unassembled WGS sequence"/>
</dbReference>
<keyword evidence="2" id="KW-1185">Reference proteome</keyword>
<evidence type="ECO:0000313" key="2">
    <source>
        <dbReference type="Proteomes" id="UP000744676"/>
    </source>
</evidence>
<proteinExistence type="predicted"/>
<organism evidence="1 2">
    <name type="scientific">Geotrichum galactomycetum</name>
    <dbReference type="NCBI Taxonomy" id="27317"/>
    <lineage>
        <taxon>Eukaryota</taxon>
        <taxon>Fungi</taxon>
        <taxon>Dikarya</taxon>
        <taxon>Ascomycota</taxon>
        <taxon>Saccharomycotina</taxon>
        <taxon>Dipodascomycetes</taxon>
        <taxon>Dipodascales</taxon>
        <taxon>Dipodascaceae</taxon>
        <taxon>Geotrichum</taxon>
    </lineage>
</organism>
<dbReference type="EMBL" id="QVQA01000295">
    <property type="protein sequence ID" value="KAF5092980.1"/>
    <property type="molecule type" value="Genomic_DNA"/>
</dbReference>
<sequence>MAIAANVSRSSSFAGAAALLENAEDGAAAAGLYQPSRTKYHPLHSNTNSIDSIVDDPTLTPAATANGLPATSNESTFNSGASSSIISSSAGSSQNSLPSAAPIITRRSSHKLQGRRSSSKLTLLSSKQAAQAAKSTLPALPTAVVVTSSGPGSPVSSVNRFSIRSNSTGAHSMSGGDGGSSSNNFANLRAILTSLKEASAPAGASAQHLHEKPIVHPQDEPVDDSRESLFDDINFSSAPGNLHLLSDVALERFVTRYGTVNVVRQLATDLAQREAELILIRKQQEDRERELKKMLGHCGVSMADVDKALRNATVRKPREVLDELMSQAINDEHSTGSAELPASATTTVTAPSSITMAKSELKHISRESRSNSGASTSLSNARSNKQKSWTGFFLGGSEDIPNRKNRAGSMTSEDDADSLYSTEIYPSAERDTTSIHSEGSHYKNLLSTARPRSSSQAFEWIPKSIKDHVPGSGPSAPTSNDKRPLELDNIVPQNIQPPTLLPSWNNYYGLHDQYLTDRFGFIYDRHKDSKSIKNQTVTEEEDEDEEPPAAAPATKVPQQEPDRPKHALVKIVNENSRSQIHILKPSRFEPEVVTQNATAFPLTHELAPDSSAPLTTINDTNDDKINDNDTRPQQHNSVRMLLAQLTDMHDTIQKAQTSRWNDFLEKLNTIADFSSSVQNGTELIGVSGTGLANTTYYMTGHGSGSSSGGGGSSVSETIDNAVLTSLKKFTSQQQQLWKEFKTLVLGGVPVAYRAKIWSECSGARSLKTPGVYQNLVAREETENEHESINQIDLDLYRTMPYNVFFGSKGPGVHKLRRVLIAFSRRNPEVGYCQGMNLITAMLLLVFATEEEAFWLLVSLVENILPAGYFSPPLLTSRADQTVFNQLFAALLPTLWVHLADVGVQVEAITFDWFLSCFTDALPPDVLFRVWDVFLCSEGEVYLFRVALALFKLFEADLIKLGSASEVYSFMKQLNYRPIGVEALIREADSFKLQVVDTDVKSRRQLEVERLLEELRIV</sequence>
<protein>
    <submittedName>
        <fullName evidence="1">Uncharacterized protein</fullName>
    </submittedName>
</protein>
<reference evidence="1 2" key="1">
    <citation type="journal article" date="2020" name="Front. Microbiol.">
        <title>Phenotypic and Genetic Characterization of the Cheese Ripening Yeast Geotrichum candidum.</title>
        <authorList>
            <person name="Perkins V."/>
            <person name="Vignola S."/>
            <person name="Lessard M.H."/>
            <person name="Plante P.L."/>
            <person name="Corbeil J."/>
            <person name="Dugat-Bony E."/>
            <person name="Frenette M."/>
            <person name="Labrie S."/>
        </authorList>
    </citation>
    <scope>NUCLEOTIDE SEQUENCE [LARGE SCALE GENOMIC DNA]</scope>
    <source>
        <strain evidence="1 2">LMA-1147</strain>
    </source>
</reference>
<accession>A0ACB6UYY0</accession>
<name>A0ACB6UYY0_9ASCO</name>
<evidence type="ECO:0000313" key="1">
    <source>
        <dbReference type="EMBL" id="KAF5092980.1"/>
    </source>
</evidence>